<evidence type="ECO:0000313" key="3">
    <source>
        <dbReference type="Proteomes" id="UP001197247"/>
    </source>
</evidence>
<dbReference type="Gene3D" id="3.20.20.140">
    <property type="entry name" value="Metal-dependent hydrolases"/>
    <property type="match status" value="1"/>
</dbReference>
<sequence>MSAPERVAHVAPLAFDGERFWPDGATVLTEGPRILAVIPGTAAVSGDFTVRHHDGGTLLPGLIDTHVHLIADGRDGALGRDPGRTPAEREEVVRQSLRGHTRAGVTTVRDLGDHRWSVLERTSSADEPTVVASGPPITTPGGHCAAMGGEAAGADQLVAAVDERARRGAALVKIVVSGGAMTPGSDLLSLQYSLDDVTLVVRRATEHGLPVVAHAHSLDAVRLCIDAGVQGIEHCTCLTTHGVQTPPDLADRLREGGIHVGPTFGRIPGSPMSAQALEVNRRTGLVPEHRFVQVEMLHRQGVSVISGSDAGIHAAKPHGIVALAVAELVAAGIATGDAIATATSVSARACGLEGVKGGLTPGADADLLVVDGDPRASVTALTRVRDVVIRGVDVIRGGAGLSPN</sequence>
<reference evidence="2 3" key="1">
    <citation type="submission" date="2021-05" db="EMBL/GenBank/DDBJ databases">
        <title>Kineosporia and Streptomyces sp. nov. two new marine actinobacteria isolated from Coral.</title>
        <authorList>
            <person name="Buangrab K."/>
            <person name="Sutthacheep M."/>
            <person name="Yeemin T."/>
            <person name="Harunari E."/>
            <person name="Igarashi Y."/>
            <person name="Kanchanasin P."/>
            <person name="Tanasupawat S."/>
            <person name="Phongsopitanun W."/>
        </authorList>
    </citation>
    <scope>NUCLEOTIDE SEQUENCE [LARGE SCALE GENOMIC DNA]</scope>
    <source>
        <strain evidence="2 3">J2-2</strain>
    </source>
</reference>
<dbReference type="Proteomes" id="UP001197247">
    <property type="component" value="Unassembled WGS sequence"/>
</dbReference>
<accession>A0ABS5TL93</accession>
<evidence type="ECO:0000259" key="1">
    <source>
        <dbReference type="Pfam" id="PF01979"/>
    </source>
</evidence>
<comment type="caution">
    <text evidence="2">The sequence shown here is derived from an EMBL/GenBank/DDBJ whole genome shotgun (WGS) entry which is preliminary data.</text>
</comment>
<feature type="domain" description="Amidohydrolase-related" evidence="1">
    <location>
        <begin position="57"/>
        <end position="391"/>
    </location>
</feature>
<dbReference type="InterPro" id="IPR051781">
    <property type="entry name" value="Metallo-dep_Hydrolase"/>
</dbReference>
<evidence type="ECO:0000313" key="2">
    <source>
        <dbReference type="EMBL" id="MBT0771867.1"/>
    </source>
</evidence>
<dbReference type="Gene3D" id="2.30.40.10">
    <property type="entry name" value="Urease, subunit C, domain 1"/>
    <property type="match status" value="1"/>
</dbReference>
<dbReference type="SUPFAM" id="SSF51556">
    <property type="entry name" value="Metallo-dependent hydrolases"/>
    <property type="match status" value="1"/>
</dbReference>
<name>A0ABS5TL93_9ACTN</name>
<dbReference type="EMBL" id="JAHBAY010000010">
    <property type="protein sequence ID" value="MBT0771867.1"/>
    <property type="molecule type" value="Genomic_DNA"/>
</dbReference>
<dbReference type="SUPFAM" id="SSF51338">
    <property type="entry name" value="Composite domain of metallo-dependent hydrolases"/>
    <property type="match status" value="2"/>
</dbReference>
<keyword evidence="3" id="KW-1185">Reference proteome</keyword>
<dbReference type="PANTHER" id="PTHR43135">
    <property type="entry name" value="ALPHA-D-RIBOSE 1-METHYLPHOSPHONATE 5-TRIPHOSPHATE DIPHOSPHATASE"/>
    <property type="match status" value="1"/>
</dbReference>
<dbReference type="InterPro" id="IPR032466">
    <property type="entry name" value="Metal_Hydrolase"/>
</dbReference>
<dbReference type="InterPro" id="IPR011059">
    <property type="entry name" value="Metal-dep_hydrolase_composite"/>
</dbReference>
<dbReference type="Pfam" id="PF01979">
    <property type="entry name" value="Amidohydro_1"/>
    <property type="match status" value="1"/>
</dbReference>
<proteinExistence type="predicted"/>
<dbReference type="RefSeq" id="WP_214158235.1">
    <property type="nucleotide sequence ID" value="NZ_JAHBAY010000010.1"/>
</dbReference>
<organism evidence="2 3">
    <name type="scientific">Kineosporia corallincola</name>
    <dbReference type="NCBI Taxonomy" id="2835133"/>
    <lineage>
        <taxon>Bacteria</taxon>
        <taxon>Bacillati</taxon>
        <taxon>Actinomycetota</taxon>
        <taxon>Actinomycetes</taxon>
        <taxon>Kineosporiales</taxon>
        <taxon>Kineosporiaceae</taxon>
        <taxon>Kineosporia</taxon>
    </lineage>
</organism>
<gene>
    <name evidence="2" type="ORF">KIH74_23195</name>
</gene>
<protein>
    <submittedName>
        <fullName evidence="2">Amidohydrolase family protein</fullName>
    </submittedName>
</protein>
<dbReference type="PANTHER" id="PTHR43135:SF3">
    <property type="entry name" value="ALPHA-D-RIBOSE 1-METHYLPHOSPHONATE 5-TRIPHOSPHATE DIPHOSPHATASE"/>
    <property type="match status" value="1"/>
</dbReference>
<dbReference type="InterPro" id="IPR006680">
    <property type="entry name" value="Amidohydro-rel"/>
</dbReference>